<evidence type="ECO:0000313" key="2">
    <source>
        <dbReference type="Proteomes" id="UP000886501"/>
    </source>
</evidence>
<sequence>MATVANGYPAHPGPTADLDSHLLATLRWSTQTGATLSHLSREFNTNADRVLDMSLPYESTPPLSRRLTFDKTISSKNHQGIVMVAHCLSPKDDLSPHKSKVKLSSGFVVGDGLIVTCAHTFEEVGPAWHNPINLMGNGDALSGSFVVSSRAGSQRGYDIYPVKTIPSCIPRSDVLLLEVFQPDTKLELPKLRSLPVSPYPVHKDTRVRAHFVANSRGPLLSLGQHSWAPWMGSAGVYRAWAECMVRGYRDFTGREAHPGTYDALNHMMFTPLPTSGSSGGPIVDENTGAVVGMVLGSQVDGSRVDGIRGWGVPAEVIFEMFNLPGLEGKK</sequence>
<gene>
    <name evidence="1" type="ORF">BDM02DRAFT_3102527</name>
</gene>
<comment type="caution">
    <text evidence="1">The sequence shown here is derived from an EMBL/GenBank/DDBJ whole genome shotgun (WGS) entry which is preliminary data.</text>
</comment>
<proteinExistence type="predicted"/>
<protein>
    <submittedName>
        <fullName evidence="1">Uncharacterized protein</fullName>
    </submittedName>
</protein>
<evidence type="ECO:0000313" key="1">
    <source>
        <dbReference type="EMBL" id="KAF9644682.1"/>
    </source>
</evidence>
<accession>A0ACB6Z540</accession>
<dbReference type="EMBL" id="MU118125">
    <property type="protein sequence ID" value="KAF9644682.1"/>
    <property type="molecule type" value="Genomic_DNA"/>
</dbReference>
<reference evidence="1" key="1">
    <citation type="submission" date="2019-10" db="EMBL/GenBank/DDBJ databases">
        <authorList>
            <consortium name="DOE Joint Genome Institute"/>
            <person name="Kuo A."/>
            <person name="Miyauchi S."/>
            <person name="Kiss E."/>
            <person name="Drula E."/>
            <person name="Kohler A."/>
            <person name="Sanchez-Garcia M."/>
            <person name="Andreopoulos B."/>
            <person name="Barry K.W."/>
            <person name="Bonito G."/>
            <person name="Buee M."/>
            <person name="Carver A."/>
            <person name="Chen C."/>
            <person name="Cichocki N."/>
            <person name="Clum A."/>
            <person name="Culley D."/>
            <person name="Crous P.W."/>
            <person name="Fauchery L."/>
            <person name="Girlanda M."/>
            <person name="Hayes R."/>
            <person name="Keri Z."/>
            <person name="Labutti K."/>
            <person name="Lipzen A."/>
            <person name="Lombard V."/>
            <person name="Magnuson J."/>
            <person name="Maillard F."/>
            <person name="Morin E."/>
            <person name="Murat C."/>
            <person name="Nolan M."/>
            <person name="Ohm R."/>
            <person name="Pangilinan J."/>
            <person name="Pereira M."/>
            <person name="Perotto S."/>
            <person name="Peter M."/>
            <person name="Riley R."/>
            <person name="Sitrit Y."/>
            <person name="Stielow B."/>
            <person name="Szollosi G."/>
            <person name="Zifcakova L."/>
            <person name="Stursova M."/>
            <person name="Spatafora J.W."/>
            <person name="Tedersoo L."/>
            <person name="Vaario L.-M."/>
            <person name="Yamada A."/>
            <person name="Yan M."/>
            <person name="Wang P."/>
            <person name="Xu J."/>
            <person name="Bruns T."/>
            <person name="Baldrian P."/>
            <person name="Vilgalys R."/>
            <person name="Henrissat B."/>
            <person name="Grigoriev I.V."/>
            <person name="Hibbett D."/>
            <person name="Nagy L.G."/>
            <person name="Martin F.M."/>
        </authorList>
    </citation>
    <scope>NUCLEOTIDE SEQUENCE</scope>
    <source>
        <strain evidence="1">P2</strain>
    </source>
</reference>
<dbReference type="Proteomes" id="UP000886501">
    <property type="component" value="Unassembled WGS sequence"/>
</dbReference>
<keyword evidence="2" id="KW-1185">Reference proteome</keyword>
<organism evidence="1 2">
    <name type="scientific">Thelephora ganbajun</name>
    <name type="common">Ganba fungus</name>
    <dbReference type="NCBI Taxonomy" id="370292"/>
    <lineage>
        <taxon>Eukaryota</taxon>
        <taxon>Fungi</taxon>
        <taxon>Dikarya</taxon>
        <taxon>Basidiomycota</taxon>
        <taxon>Agaricomycotina</taxon>
        <taxon>Agaricomycetes</taxon>
        <taxon>Thelephorales</taxon>
        <taxon>Thelephoraceae</taxon>
        <taxon>Thelephora</taxon>
    </lineage>
</organism>
<name>A0ACB6Z540_THEGA</name>
<reference evidence="1" key="2">
    <citation type="journal article" date="2020" name="Nat. Commun.">
        <title>Large-scale genome sequencing of mycorrhizal fungi provides insights into the early evolution of symbiotic traits.</title>
        <authorList>
            <person name="Miyauchi S."/>
            <person name="Kiss E."/>
            <person name="Kuo A."/>
            <person name="Drula E."/>
            <person name="Kohler A."/>
            <person name="Sanchez-Garcia M."/>
            <person name="Morin E."/>
            <person name="Andreopoulos B."/>
            <person name="Barry K.W."/>
            <person name="Bonito G."/>
            <person name="Buee M."/>
            <person name="Carver A."/>
            <person name="Chen C."/>
            <person name="Cichocki N."/>
            <person name="Clum A."/>
            <person name="Culley D."/>
            <person name="Crous P.W."/>
            <person name="Fauchery L."/>
            <person name="Girlanda M."/>
            <person name="Hayes R.D."/>
            <person name="Keri Z."/>
            <person name="LaButti K."/>
            <person name="Lipzen A."/>
            <person name="Lombard V."/>
            <person name="Magnuson J."/>
            <person name="Maillard F."/>
            <person name="Murat C."/>
            <person name="Nolan M."/>
            <person name="Ohm R.A."/>
            <person name="Pangilinan J."/>
            <person name="Pereira M.F."/>
            <person name="Perotto S."/>
            <person name="Peter M."/>
            <person name="Pfister S."/>
            <person name="Riley R."/>
            <person name="Sitrit Y."/>
            <person name="Stielow J.B."/>
            <person name="Szollosi G."/>
            <person name="Zifcakova L."/>
            <person name="Stursova M."/>
            <person name="Spatafora J.W."/>
            <person name="Tedersoo L."/>
            <person name="Vaario L.M."/>
            <person name="Yamada A."/>
            <person name="Yan M."/>
            <person name="Wang P."/>
            <person name="Xu J."/>
            <person name="Bruns T."/>
            <person name="Baldrian P."/>
            <person name="Vilgalys R."/>
            <person name="Dunand C."/>
            <person name="Henrissat B."/>
            <person name="Grigoriev I.V."/>
            <person name="Hibbett D."/>
            <person name="Nagy L.G."/>
            <person name="Martin F.M."/>
        </authorList>
    </citation>
    <scope>NUCLEOTIDE SEQUENCE</scope>
    <source>
        <strain evidence="1">P2</strain>
    </source>
</reference>